<dbReference type="InterPro" id="IPR051785">
    <property type="entry name" value="MMCE/EMCE_epimerase"/>
</dbReference>
<evidence type="ECO:0000313" key="4">
    <source>
        <dbReference type="EMBL" id="RST30681.1"/>
    </source>
</evidence>
<evidence type="ECO:0000259" key="3">
    <source>
        <dbReference type="PROSITE" id="PS51819"/>
    </source>
</evidence>
<sequence length="308" mass="33084">MLNWKTLLAVSVTALAGAATSATPAARPAITGISHLAVYSRDMAKSEQFYTHVLGARKGADPEDPAGVRFYFSGRQFVEVLPAPAGLGASVLAHVAYTTDDAAGLRSWLGANGMAGLGGVQTGAGGDRWFATKDPEGNAVQFVQPASRDEAAVPGALSGRIFHVGYAVHDRAKQDGFYRRLLGFRPYWYGAFDASKVDWVSQQAPNGHDWLEYMMVGPGSDVPLEKVDANQLGVLNHLSLGVPNMEAAVTTLYRGDRLSPRHDGPQMGLDGKWQANFYDPDGTRVELMEFQPVMKPCCSPFTADSPTH</sequence>
<dbReference type="GO" id="GO:0004493">
    <property type="term" value="F:methylmalonyl-CoA epimerase activity"/>
    <property type="evidence" value="ECO:0007669"/>
    <property type="project" value="TreeGrafter"/>
</dbReference>
<feature type="domain" description="VOC" evidence="3">
    <location>
        <begin position="32"/>
        <end position="145"/>
    </location>
</feature>
<feature type="chain" id="PRO_5018534629" evidence="2">
    <location>
        <begin position="22"/>
        <end position="308"/>
    </location>
</feature>
<dbReference type="Gene3D" id="3.10.180.10">
    <property type="entry name" value="2,3-Dihydroxybiphenyl 1,2-Dioxygenase, domain 1"/>
    <property type="match status" value="2"/>
</dbReference>
<dbReference type="RefSeq" id="WP_126718515.1">
    <property type="nucleotide sequence ID" value="NZ_RWJF01000001.1"/>
</dbReference>
<evidence type="ECO:0000256" key="2">
    <source>
        <dbReference type="SAM" id="SignalP"/>
    </source>
</evidence>
<dbReference type="InterPro" id="IPR037523">
    <property type="entry name" value="VOC_core"/>
</dbReference>
<dbReference type="EMBL" id="RWJF01000001">
    <property type="protein sequence ID" value="RST30681.1"/>
    <property type="molecule type" value="Genomic_DNA"/>
</dbReference>
<proteinExistence type="predicted"/>
<dbReference type="OrthoDB" id="108351at2"/>
<dbReference type="GO" id="GO:0046491">
    <property type="term" value="P:L-methylmalonyl-CoA metabolic process"/>
    <property type="evidence" value="ECO:0007669"/>
    <property type="project" value="TreeGrafter"/>
</dbReference>
<gene>
    <name evidence="4" type="ORF">HMF7854_07425</name>
</gene>
<dbReference type="AlphaFoldDB" id="A0A3R9YM93"/>
<accession>A0A3R9YM93</accession>
<keyword evidence="5" id="KW-1185">Reference proteome</keyword>
<dbReference type="CDD" id="cd06587">
    <property type="entry name" value="VOC"/>
    <property type="match status" value="1"/>
</dbReference>
<dbReference type="PROSITE" id="PS51819">
    <property type="entry name" value="VOC"/>
    <property type="match status" value="2"/>
</dbReference>
<dbReference type="InterPro" id="IPR029068">
    <property type="entry name" value="Glyas_Bleomycin-R_OHBP_Dase"/>
</dbReference>
<dbReference type="PANTHER" id="PTHR43048:SF3">
    <property type="entry name" value="METHYLMALONYL-COA EPIMERASE, MITOCHONDRIAL"/>
    <property type="match status" value="1"/>
</dbReference>
<keyword evidence="2" id="KW-0732">Signal</keyword>
<dbReference type="SUPFAM" id="SSF54593">
    <property type="entry name" value="Glyoxalase/Bleomycin resistance protein/Dihydroxybiphenyl dioxygenase"/>
    <property type="match status" value="2"/>
</dbReference>
<evidence type="ECO:0000256" key="1">
    <source>
        <dbReference type="ARBA" id="ARBA00022723"/>
    </source>
</evidence>
<dbReference type="Pfam" id="PF00903">
    <property type="entry name" value="Glyoxalase"/>
    <property type="match status" value="1"/>
</dbReference>
<keyword evidence="1" id="KW-0479">Metal-binding</keyword>
<feature type="domain" description="VOC" evidence="3">
    <location>
        <begin position="160"/>
        <end position="290"/>
    </location>
</feature>
<dbReference type="GO" id="GO:0046872">
    <property type="term" value="F:metal ion binding"/>
    <property type="evidence" value="ECO:0007669"/>
    <property type="project" value="UniProtKB-KW"/>
</dbReference>
<reference evidence="4 5" key="1">
    <citation type="submission" date="2018-12" db="EMBL/GenBank/DDBJ databases">
        <title>Sphingomonas sp. HMF7854 Genome sequencing and assembly.</title>
        <authorList>
            <person name="Cha I."/>
            <person name="Kang H."/>
            <person name="Kim H."/>
            <person name="Kang J."/>
            <person name="Joh K."/>
        </authorList>
    </citation>
    <scope>NUCLEOTIDE SEQUENCE [LARGE SCALE GENOMIC DNA]</scope>
    <source>
        <strain evidence="4 5">HMF7854</strain>
    </source>
</reference>
<dbReference type="Pfam" id="PF13669">
    <property type="entry name" value="Glyoxalase_4"/>
    <property type="match status" value="1"/>
</dbReference>
<protein>
    <submittedName>
        <fullName evidence="4">Glyoxalase</fullName>
    </submittedName>
</protein>
<evidence type="ECO:0000313" key="5">
    <source>
        <dbReference type="Proteomes" id="UP000274661"/>
    </source>
</evidence>
<organism evidence="4 5">
    <name type="scientific">Sphingomonas ginkgonis</name>
    <dbReference type="NCBI Taxonomy" id="2315330"/>
    <lineage>
        <taxon>Bacteria</taxon>
        <taxon>Pseudomonadati</taxon>
        <taxon>Pseudomonadota</taxon>
        <taxon>Alphaproteobacteria</taxon>
        <taxon>Sphingomonadales</taxon>
        <taxon>Sphingomonadaceae</taxon>
        <taxon>Sphingomonas</taxon>
    </lineage>
</organism>
<dbReference type="PANTHER" id="PTHR43048">
    <property type="entry name" value="METHYLMALONYL-COA EPIMERASE"/>
    <property type="match status" value="1"/>
</dbReference>
<name>A0A3R9YM93_9SPHN</name>
<dbReference type="InterPro" id="IPR004360">
    <property type="entry name" value="Glyas_Fos-R_dOase_dom"/>
</dbReference>
<feature type="signal peptide" evidence="2">
    <location>
        <begin position="1"/>
        <end position="21"/>
    </location>
</feature>
<dbReference type="Proteomes" id="UP000274661">
    <property type="component" value="Unassembled WGS sequence"/>
</dbReference>
<comment type="caution">
    <text evidence="4">The sequence shown here is derived from an EMBL/GenBank/DDBJ whole genome shotgun (WGS) entry which is preliminary data.</text>
</comment>